<protein>
    <submittedName>
        <fullName evidence="1">Uncharacterized protein</fullName>
    </submittedName>
</protein>
<proteinExistence type="predicted"/>
<evidence type="ECO:0000313" key="2">
    <source>
        <dbReference type="Proteomes" id="UP000001411"/>
    </source>
</evidence>
<dbReference type="EMBL" id="AE015929">
    <property type="protein sequence ID" value="AAO04653.1"/>
    <property type="molecule type" value="Genomic_DNA"/>
</dbReference>
<dbReference type="HOGENOM" id="CLU_3348859_0_0_9"/>
<name>A0A0H2VHM7_STAES</name>
<organism evidence="1 2">
    <name type="scientific">Staphylococcus epidermidis (strain ATCC 12228 / FDA PCI 1200)</name>
    <dbReference type="NCBI Taxonomy" id="176280"/>
    <lineage>
        <taxon>Bacteria</taxon>
        <taxon>Bacillati</taxon>
        <taxon>Bacillota</taxon>
        <taxon>Bacilli</taxon>
        <taxon>Bacillales</taxon>
        <taxon>Staphylococcaceae</taxon>
        <taxon>Staphylococcus</taxon>
    </lineage>
</organism>
<dbReference type="AlphaFoldDB" id="A0A0H2VHM7"/>
<dbReference type="OrthoDB" id="9553844at2"/>
<sequence length="40" mass="4911">MNRMLNIKGEVKRPIFLKIKRNRYKDINGSYEDEVYEFDS</sequence>
<dbReference type="PATRIC" id="fig|176280.10.peg.1032"/>
<accession>A0A0H2VHM7</accession>
<dbReference type="KEGG" id="sep:SE_1056"/>
<gene>
    <name evidence="1" type="ordered locus">SE_1056</name>
</gene>
<dbReference type="Proteomes" id="UP000001411">
    <property type="component" value="Chromosome"/>
</dbReference>
<reference evidence="1 2" key="1">
    <citation type="journal article" date="2003" name="Mol. Microbiol.">
        <title>Genome-based analysis of virulence genes in a non-biofilm-forming Staphylococcus epidermidis strain (ATCC 12228).</title>
        <authorList>
            <person name="Zhang Y.Q."/>
            <person name="Ren S.X."/>
            <person name="Li H.L."/>
            <person name="Wang Y.X."/>
            <person name="Fu G."/>
            <person name="Yang J."/>
            <person name="Qin Z.Q."/>
            <person name="Miao Y.G."/>
            <person name="Wang W.Y."/>
            <person name="Chen R.S."/>
            <person name="Shen Y."/>
            <person name="Chen Z."/>
            <person name="Yuan Z.H."/>
            <person name="Zhao G.P."/>
            <person name="Qu D."/>
            <person name="Danchin A."/>
            <person name="Wen Y.M."/>
        </authorList>
    </citation>
    <scope>NUCLEOTIDE SEQUENCE [LARGE SCALE GENOMIC DNA]</scope>
    <source>
        <strain evidence="2">ATCC 12228 / FDA PCI 1200</strain>
    </source>
</reference>
<evidence type="ECO:0000313" key="1">
    <source>
        <dbReference type="EMBL" id="AAO04653.1"/>
    </source>
</evidence>